<proteinExistence type="inferred from homology"/>
<comment type="similarity">
    <text evidence="3 10">Belongs to the PEPCase type 1 family.</text>
</comment>
<dbReference type="PANTHER" id="PTHR30523">
    <property type="entry name" value="PHOSPHOENOLPYRUVATE CARBOXYLASE"/>
    <property type="match status" value="1"/>
</dbReference>
<name>A0A5D4XTU7_9GAMM</name>
<sequence length="905" mass="100283">MNIPDGPLRDQLEFAETDALLRDDVRQLGTLVGEVLAEQGSPALLAEVEGIRRAAIARREQGLPVDALAAEMARVPLADAEAVVRAFSTYFGAINLAERVHRIRRRRDYERSSDQPQPGGFEAVLRGLREDGVSFEELVATLPRLWVEPVFTAHPTEAVRRVMLEKEREIVERLVDDIDRTRTPVERRADIERIRLSLTAGWQTSDTPAHKPTVADEVEHVGYYLARMLYRVVPVYYEAFADAVEAVYGRRISLPQVLRFGTWVGGDMDGNPNVNAGTIRAALDAQRAQAIAQYRADLRALGNMLTQSLGRVEVDAAVLARIDHYVARLPQAAARLRPRLADMPYRRLIDLMKARLALTAESDAAGYAGAQEFIADLELIDASLLHHRGEHAGRFALQRVLWRARTFGFHLAALDLRQDSAVHDAALADLLGDADWAAREASDRTSRLQALLDKPPSAPSAPGDVLASTLDVFRTVLELRGSHGVAAIGLYIISMSRSAADALAVLALARVAGCVEDGIVPLDVSPLFETVDDLKAAPAVMQSLFEDPAYRAHLAARGDEQTVMLGYSDSAKDGGLFASRWALQRTQVELTELANRFGVRIMFFHGRGGSVSRGGGKTERAIIAAPRGSVNGSMRVTEQGEVIHRKYGIRALALRNLEQTTGAVLRATLRPRPRDPREDAWREMARSLAETSRAHYRALVHEHPEFPDYFRAATPVDVIERLQIGSRPSRRRDGGIDNLRAIPWVFAWSQNRSGLTGWYGIGHALCQGVQRHGQDAMAEMARDWPFFAAVLDDVEMLLAKSDLAIFERYSKLAGPLHDTFHPGIAEEFLRTCDAILLLKQRDRILADDYRLRLSIRLRNPYVDPLSLLQVELLQRWRDGGREDEGLLRALVSTVNGISAGVQNTG</sequence>
<dbReference type="GO" id="GO:0005829">
    <property type="term" value="C:cytosol"/>
    <property type="evidence" value="ECO:0007669"/>
    <property type="project" value="TreeGrafter"/>
</dbReference>
<protein>
    <recommendedName>
        <fullName evidence="5 10">Phosphoenolpyruvate carboxylase</fullName>
        <shortName evidence="10">PEPC</shortName>
        <shortName evidence="10">PEPCase</shortName>
        <ecNumber evidence="4 10">4.1.1.31</ecNumber>
    </recommendedName>
</protein>
<comment type="catalytic activity">
    <reaction evidence="9 10">
        <text>oxaloacetate + phosphate = phosphoenolpyruvate + hydrogencarbonate</text>
        <dbReference type="Rhea" id="RHEA:28370"/>
        <dbReference type="ChEBI" id="CHEBI:16452"/>
        <dbReference type="ChEBI" id="CHEBI:17544"/>
        <dbReference type="ChEBI" id="CHEBI:43474"/>
        <dbReference type="ChEBI" id="CHEBI:58702"/>
        <dbReference type="EC" id="4.1.1.31"/>
    </reaction>
</comment>
<feature type="active site" evidence="10 12">
    <location>
        <position position="572"/>
    </location>
</feature>
<keyword evidence="7 10" id="KW-0456">Lyase</keyword>
<dbReference type="InterPro" id="IPR015813">
    <property type="entry name" value="Pyrv/PenolPyrv_kinase-like_dom"/>
</dbReference>
<evidence type="ECO:0000313" key="14">
    <source>
        <dbReference type="Proteomes" id="UP000324973"/>
    </source>
</evidence>
<evidence type="ECO:0000256" key="8">
    <source>
        <dbReference type="ARBA" id="ARBA00023300"/>
    </source>
</evidence>
<dbReference type="GO" id="GO:0015977">
    <property type="term" value="P:carbon fixation"/>
    <property type="evidence" value="ECO:0007669"/>
    <property type="project" value="UniProtKB-UniRule"/>
</dbReference>
<organism evidence="13 14">
    <name type="scientific">Luteimonas viscosa</name>
    <dbReference type="NCBI Taxonomy" id="1132694"/>
    <lineage>
        <taxon>Bacteria</taxon>
        <taxon>Pseudomonadati</taxon>
        <taxon>Pseudomonadota</taxon>
        <taxon>Gammaproteobacteria</taxon>
        <taxon>Lysobacterales</taxon>
        <taxon>Lysobacteraceae</taxon>
        <taxon>Luteimonas</taxon>
    </lineage>
</organism>
<evidence type="ECO:0000256" key="1">
    <source>
        <dbReference type="ARBA" id="ARBA00001946"/>
    </source>
</evidence>
<comment type="cofactor">
    <cofactor evidence="1 10">
        <name>Mg(2+)</name>
        <dbReference type="ChEBI" id="CHEBI:18420"/>
    </cofactor>
</comment>
<dbReference type="AlphaFoldDB" id="A0A5D4XTU7"/>
<keyword evidence="8 10" id="KW-0120">Carbon dioxide fixation</keyword>
<comment type="subunit">
    <text evidence="10">Homotetramer.</text>
</comment>
<evidence type="ECO:0000256" key="2">
    <source>
        <dbReference type="ARBA" id="ARBA00003670"/>
    </source>
</evidence>
<dbReference type="GO" id="GO:0008964">
    <property type="term" value="F:phosphoenolpyruvate carboxylase activity"/>
    <property type="evidence" value="ECO:0007669"/>
    <property type="project" value="UniProtKB-UniRule"/>
</dbReference>
<dbReference type="InterPro" id="IPR022805">
    <property type="entry name" value="PEP_COase_bac/pln-type"/>
</dbReference>
<dbReference type="Pfam" id="PF00311">
    <property type="entry name" value="PEPcase"/>
    <property type="match status" value="1"/>
</dbReference>
<dbReference type="EMBL" id="VTFT01000001">
    <property type="protein sequence ID" value="TYT26210.1"/>
    <property type="molecule type" value="Genomic_DNA"/>
</dbReference>
<reference evidence="13 14" key="1">
    <citation type="submission" date="2019-08" db="EMBL/GenBank/DDBJ databases">
        <title>Luteimonas viscosus sp. nov., isolated from soil of a sunflower field.</title>
        <authorList>
            <person name="Jianli Z."/>
            <person name="Ying Z."/>
        </authorList>
    </citation>
    <scope>NUCLEOTIDE SEQUENCE [LARGE SCALE GENOMIC DNA]</scope>
    <source>
        <strain evidence="13 14">XBU10</strain>
    </source>
</reference>
<gene>
    <name evidence="10" type="primary">ppc</name>
    <name evidence="13" type="ORF">FZO89_08015</name>
</gene>
<feature type="active site" evidence="10 11">
    <location>
        <position position="154"/>
    </location>
</feature>
<evidence type="ECO:0000256" key="3">
    <source>
        <dbReference type="ARBA" id="ARBA00008346"/>
    </source>
</evidence>
<dbReference type="NCBIfam" id="NF000584">
    <property type="entry name" value="PRK00009.1"/>
    <property type="match status" value="1"/>
</dbReference>
<dbReference type="PROSITE" id="PS00781">
    <property type="entry name" value="PEPCASE_1"/>
    <property type="match status" value="1"/>
</dbReference>
<evidence type="ECO:0000256" key="7">
    <source>
        <dbReference type="ARBA" id="ARBA00023239"/>
    </source>
</evidence>
<comment type="caution">
    <text evidence="13">The sequence shown here is derived from an EMBL/GenBank/DDBJ whole genome shotgun (WGS) entry which is preliminary data.</text>
</comment>
<dbReference type="OrthoDB" id="9768133at2"/>
<dbReference type="RefSeq" id="WP_149102760.1">
    <property type="nucleotide sequence ID" value="NZ_VTFT01000001.1"/>
</dbReference>
<evidence type="ECO:0000256" key="4">
    <source>
        <dbReference type="ARBA" id="ARBA00012305"/>
    </source>
</evidence>
<evidence type="ECO:0000256" key="5">
    <source>
        <dbReference type="ARBA" id="ARBA00022419"/>
    </source>
</evidence>
<keyword evidence="14" id="KW-1185">Reference proteome</keyword>
<dbReference type="PANTHER" id="PTHR30523:SF6">
    <property type="entry name" value="PHOSPHOENOLPYRUVATE CARBOXYLASE"/>
    <property type="match status" value="1"/>
</dbReference>
<dbReference type="SUPFAM" id="SSF51621">
    <property type="entry name" value="Phosphoenolpyruvate/pyruvate domain"/>
    <property type="match status" value="1"/>
</dbReference>
<dbReference type="EC" id="4.1.1.31" evidence="4 10"/>
<dbReference type="HAMAP" id="MF_00595">
    <property type="entry name" value="PEPcase_type1"/>
    <property type="match status" value="1"/>
</dbReference>
<evidence type="ECO:0000256" key="6">
    <source>
        <dbReference type="ARBA" id="ARBA00022842"/>
    </source>
</evidence>
<dbReference type="GO" id="GO:0000287">
    <property type="term" value="F:magnesium ion binding"/>
    <property type="evidence" value="ECO:0007669"/>
    <property type="project" value="UniProtKB-UniRule"/>
</dbReference>
<accession>A0A5D4XTU7</accession>
<dbReference type="Proteomes" id="UP000324973">
    <property type="component" value="Unassembled WGS sequence"/>
</dbReference>
<dbReference type="PRINTS" id="PR00150">
    <property type="entry name" value="PEPCARBXLASE"/>
</dbReference>
<evidence type="ECO:0000256" key="11">
    <source>
        <dbReference type="PROSITE-ProRule" id="PRU10111"/>
    </source>
</evidence>
<evidence type="ECO:0000256" key="9">
    <source>
        <dbReference type="ARBA" id="ARBA00048995"/>
    </source>
</evidence>
<evidence type="ECO:0000256" key="10">
    <source>
        <dbReference type="HAMAP-Rule" id="MF_00595"/>
    </source>
</evidence>
<dbReference type="InterPro" id="IPR021135">
    <property type="entry name" value="PEP_COase"/>
</dbReference>
<dbReference type="Gene3D" id="1.20.1440.90">
    <property type="entry name" value="Phosphoenolpyruvate/pyruvate domain"/>
    <property type="match status" value="1"/>
</dbReference>
<dbReference type="PROSITE" id="PS00393">
    <property type="entry name" value="PEPCASE_2"/>
    <property type="match status" value="1"/>
</dbReference>
<keyword evidence="6 10" id="KW-0460">Magnesium</keyword>
<dbReference type="InterPro" id="IPR033129">
    <property type="entry name" value="PEPCASE_His_AS"/>
</dbReference>
<dbReference type="GO" id="GO:0006107">
    <property type="term" value="P:oxaloacetate metabolic process"/>
    <property type="evidence" value="ECO:0007669"/>
    <property type="project" value="UniProtKB-UniRule"/>
</dbReference>
<evidence type="ECO:0000313" key="13">
    <source>
        <dbReference type="EMBL" id="TYT26210.1"/>
    </source>
</evidence>
<dbReference type="GO" id="GO:0006099">
    <property type="term" value="P:tricarboxylic acid cycle"/>
    <property type="evidence" value="ECO:0007669"/>
    <property type="project" value="InterPro"/>
</dbReference>
<dbReference type="InterPro" id="IPR018129">
    <property type="entry name" value="PEP_COase_Lys_AS"/>
</dbReference>
<keyword evidence="13" id="KW-0670">Pyruvate</keyword>
<comment type="function">
    <text evidence="2 10">Forms oxaloacetate, a four-carbon dicarboxylic acid source for the tricarboxylic acid cycle.</text>
</comment>
<evidence type="ECO:0000256" key="12">
    <source>
        <dbReference type="PROSITE-ProRule" id="PRU10112"/>
    </source>
</evidence>